<dbReference type="EMBL" id="JABFUD020000009">
    <property type="protein sequence ID" value="KAI5075502.1"/>
    <property type="molecule type" value="Genomic_DNA"/>
</dbReference>
<evidence type="ECO:0000313" key="1">
    <source>
        <dbReference type="EMBL" id="KAI5075502.1"/>
    </source>
</evidence>
<sequence>MKEFEEQVEVSTSHTFGTQASVSEPIIEVLDIGLQREHVCLAIQQIALHRLQHFLDVDYAMGFALTGGMPVAYGASASRDGI</sequence>
<reference evidence="1" key="1">
    <citation type="submission" date="2021-01" db="EMBL/GenBank/DDBJ databases">
        <title>Adiantum capillus-veneris genome.</title>
        <authorList>
            <person name="Fang Y."/>
            <person name="Liao Q."/>
        </authorList>
    </citation>
    <scope>NUCLEOTIDE SEQUENCE</scope>
    <source>
        <strain evidence="1">H3</strain>
        <tissue evidence="1">Leaf</tissue>
    </source>
</reference>
<comment type="caution">
    <text evidence="1">The sequence shown here is derived from an EMBL/GenBank/DDBJ whole genome shotgun (WGS) entry which is preliminary data.</text>
</comment>
<evidence type="ECO:0000313" key="2">
    <source>
        <dbReference type="Proteomes" id="UP000886520"/>
    </source>
</evidence>
<name>A0A9D4ZIU8_ADICA</name>
<accession>A0A9D4ZIU8</accession>
<protein>
    <submittedName>
        <fullName evidence="1">Uncharacterized protein</fullName>
    </submittedName>
</protein>
<organism evidence="1 2">
    <name type="scientific">Adiantum capillus-veneris</name>
    <name type="common">Maidenhair fern</name>
    <dbReference type="NCBI Taxonomy" id="13818"/>
    <lineage>
        <taxon>Eukaryota</taxon>
        <taxon>Viridiplantae</taxon>
        <taxon>Streptophyta</taxon>
        <taxon>Embryophyta</taxon>
        <taxon>Tracheophyta</taxon>
        <taxon>Polypodiopsida</taxon>
        <taxon>Polypodiidae</taxon>
        <taxon>Polypodiales</taxon>
        <taxon>Pteridineae</taxon>
        <taxon>Pteridaceae</taxon>
        <taxon>Vittarioideae</taxon>
        <taxon>Adiantum</taxon>
    </lineage>
</organism>
<gene>
    <name evidence="1" type="ORF">GOP47_0009578</name>
</gene>
<proteinExistence type="predicted"/>
<dbReference type="AlphaFoldDB" id="A0A9D4ZIU8"/>
<keyword evidence="2" id="KW-1185">Reference proteome</keyword>
<dbReference type="Proteomes" id="UP000886520">
    <property type="component" value="Chromosome 9"/>
</dbReference>